<comment type="caution">
    <text evidence="2">The sequence shown here is derived from an EMBL/GenBank/DDBJ whole genome shotgun (WGS) entry which is preliminary data.</text>
</comment>
<evidence type="ECO:0000313" key="3">
    <source>
        <dbReference type="Proteomes" id="UP001562425"/>
    </source>
</evidence>
<feature type="compositionally biased region" description="Polar residues" evidence="1">
    <location>
        <begin position="166"/>
        <end position="177"/>
    </location>
</feature>
<proteinExistence type="predicted"/>
<evidence type="ECO:0000256" key="1">
    <source>
        <dbReference type="SAM" id="MobiDB-lite"/>
    </source>
</evidence>
<feature type="region of interest" description="Disordered" evidence="1">
    <location>
        <begin position="166"/>
        <end position="290"/>
    </location>
</feature>
<protein>
    <submittedName>
        <fullName evidence="2">Uncharacterized protein</fullName>
    </submittedName>
</protein>
<organism evidence="2 3">
    <name type="scientific">Culex pipiens pipiens</name>
    <name type="common">Northern house mosquito</name>
    <dbReference type="NCBI Taxonomy" id="38569"/>
    <lineage>
        <taxon>Eukaryota</taxon>
        <taxon>Metazoa</taxon>
        <taxon>Ecdysozoa</taxon>
        <taxon>Arthropoda</taxon>
        <taxon>Hexapoda</taxon>
        <taxon>Insecta</taxon>
        <taxon>Pterygota</taxon>
        <taxon>Neoptera</taxon>
        <taxon>Endopterygota</taxon>
        <taxon>Diptera</taxon>
        <taxon>Nematocera</taxon>
        <taxon>Culicoidea</taxon>
        <taxon>Culicidae</taxon>
        <taxon>Culicinae</taxon>
        <taxon>Culicini</taxon>
        <taxon>Culex</taxon>
        <taxon>Culex</taxon>
    </lineage>
</organism>
<keyword evidence="3" id="KW-1185">Reference proteome</keyword>
<feature type="region of interest" description="Disordered" evidence="1">
    <location>
        <begin position="83"/>
        <end position="115"/>
    </location>
</feature>
<name>A0ABD1CRE9_CULPP</name>
<dbReference type="EMBL" id="JBEHCU010009951">
    <property type="protein sequence ID" value="KAL1379002.1"/>
    <property type="molecule type" value="Genomic_DNA"/>
</dbReference>
<feature type="compositionally biased region" description="Polar residues" evidence="1">
    <location>
        <begin position="391"/>
        <end position="422"/>
    </location>
</feature>
<accession>A0ABD1CRE9</accession>
<feature type="compositionally biased region" description="Gly residues" evidence="1">
    <location>
        <begin position="241"/>
        <end position="274"/>
    </location>
</feature>
<dbReference type="AlphaFoldDB" id="A0ABD1CRE9"/>
<sequence length="431" mass="44665">MSRFVPLLPKIIAGVLSLNPAPENTKSKDTVYPNIPIDPNYIFGNVQTTKSPFFSHQPYPPPQPGLGSLPSVFQPMYPPLNQPPPGAQVPIAFGASPQNPYYPPRPQNPATSTEPSLWNQFLYNKQPDKRPRNGAALPSLRSSSLATVLLASAAVLLTNIQRHRGQNSNTDLYSNTPDRPKPGASAPSDDDVLASLGLNPSQPIPNNRPSGNNNGGHNPYQNPYPTLPPRQPAQPAQPQYPGGGNNYYGGGGGGGTGGSSHYGGNRGQFDGAGGNIVVPSPKPPTPAGGGGGGFFSGIFGGIQNAVSNAVKQQVGTYINQRLGIGPAAGGQAGGAGGLGGLLDARNFIDQKKFGGLFAEKPAAGNSGSSGSGSTSGTSGGNPYPVTVDQRPIQSVVGQQQYASRSSEQSSQYGQRKPQQQGTPAPYGWKLD</sequence>
<reference evidence="2 3" key="1">
    <citation type="submission" date="2024-05" db="EMBL/GenBank/DDBJ databases">
        <title>Culex pipiens pipiens assembly and annotation.</title>
        <authorList>
            <person name="Alout H."/>
            <person name="Durand T."/>
        </authorList>
    </citation>
    <scope>NUCLEOTIDE SEQUENCE [LARGE SCALE GENOMIC DNA]</scope>
    <source>
        <strain evidence="2">HA-2024</strain>
        <tissue evidence="2">Whole body</tissue>
    </source>
</reference>
<evidence type="ECO:0000313" key="2">
    <source>
        <dbReference type="EMBL" id="KAL1379002.1"/>
    </source>
</evidence>
<dbReference type="Proteomes" id="UP001562425">
    <property type="component" value="Unassembled WGS sequence"/>
</dbReference>
<feature type="region of interest" description="Disordered" evidence="1">
    <location>
        <begin position="359"/>
        <end position="431"/>
    </location>
</feature>
<feature type="compositionally biased region" description="Low complexity" evidence="1">
    <location>
        <begin position="364"/>
        <end position="376"/>
    </location>
</feature>
<gene>
    <name evidence="2" type="ORF">pipiens_015218</name>
</gene>
<feature type="compositionally biased region" description="Low complexity" evidence="1">
    <location>
        <begin position="205"/>
        <end position="219"/>
    </location>
</feature>